<name>A0AAV4I991_9GAST</name>
<dbReference type="Pfam" id="PF11357">
    <property type="entry name" value="Spy1"/>
    <property type="match status" value="1"/>
</dbReference>
<keyword evidence="4" id="KW-1185">Reference proteome</keyword>
<gene>
    <name evidence="3" type="ORF">ElyMa_002978500</name>
</gene>
<protein>
    <submittedName>
        <fullName evidence="3">Speedy protein A</fullName>
    </submittedName>
</protein>
<evidence type="ECO:0000313" key="3">
    <source>
        <dbReference type="EMBL" id="GFS07004.1"/>
    </source>
</evidence>
<sequence>MTCSTSRSRLIVKTEEMRAFFKLADDVVVHAFLRNDSCMRLADKYLLAMVFVYFKRACLTTSEYTRLHFFIALYLAHDVEEDEEEIKFKIFPWILGEKWRKKFGGFLKMRDLFLRRIDYMALVSRRCCHEIMGIEPDHLIWKRERPLHHGGAIRSYIRDETDDFPRGPLETPHKCTECGSNDSQYDSASSADTFWYISSQESSQNNTETNDCLQRNLNDDIWPSVEE</sequence>
<reference evidence="3 4" key="1">
    <citation type="journal article" date="2021" name="Elife">
        <title>Chloroplast acquisition without the gene transfer in kleptoplastic sea slugs, Plakobranchus ocellatus.</title>
        <authorList>
            <person name="Maeda T."/>
            <person name="Takahashi S."/>
            <person name="Yoshida T."/>
            <person name="Shimamura S."/>
            <person name="Takaki Y."/>
            <person name="Nagai Y."/>
            <person name="Toyoda A."/>
            <person name="Suzuki Y."/>
            <person name="Arimoto A."/>
            <person name="Ishii H."/>
            <person name="Satoh N."/>
            <person name="Nishiyama T."/>
            <person name="Hasebe M."/>
            <person name="Maruyama T."/>
            <person name="Minagawa J."/>
            <person name="Obokata J."/>
            <person name="Shigenobu S."/>
        </authorList>
    </citation>
    <scope>NUCLEOTIDE SEQUENCE [LARGE SCALE GENOMIC DNA]</scope>
</reference>
<dbReference type="GO" id="GO:0019901">
    <property type="term" value="F:protein kinase binding"/>
    <property type="evidence" value="ECO:0007669"/>
    <property type="project" value="InterPro"/>
</dbReference>
<accession>A0AAV4I991</accession>
<dbReference type="Proteomes" id="UP000762676">
    <property type="component" value="Unassembled WGS sequence"/>
</dbReference>
<dbReference type="InterPro" id="IPR052316">
    <property type="entry name" value="Speedy-Ringo_regulator"/>
</dbReference>
<proteinExistence type="inferred from homology"/>
<dbReference type="AlphaFoldDB" id="A0AAV4I991"/>
<evidence type="ECO:0000256" key="1">
    <source>
        <dbReference type="ARBA" id="ARBA00010932"/>
    </source>
</evidence>
<keyword evidence="2" id="KW-0131">Cell cycle</keyword>
<dbReference type="PANTHER" id="PTHR31545">
    <property type="entry name" value="SEEDY PROTEIN A/C FAMILY MEMBER"/>
    <property type="match status" value="1"/>
</dbReference>
<dbReference type="PANTHER" id="PTHR31545:SF5">
    <property type="entry name" value="SPEEDY PROTEIN A"/>
    <property type="match status" value="1"/>
</dbReference>
<evidence type="ECO:0000256" key="2">
    <source>
        <dbReference type="ARBA" id="ARBA00023306"/>
    </source>
</evidence>
<dbReference type="InterPro" id="IPR020984">
    <property type="entry name" value="Speedy"/>
</dbReference>
<dbReference type="EMBL" id="BMAT01006140">
    <property type="protein sequence ID" value="GFS07004.1"/>
    <property type="molecule type" value="Genomic_DNA"/>
</dbReference>
<evidence type="ECO:0000313" key="4">
    <source>
        <dbReference type="Proteomes" id="UP000762676"/>
    </source>
</evidence>
<comment type="similarity">
    <text evidence="1">Belongs to the Speedy/Ringo family.</text>
</comment>
<comment type="caution">
    <text evidence="3">The sequence shown here is derived from an EMBL/GenBank/DDBJ whole genome shotgun (WGS) entry which is preliminary data.</text>
</comment>
<organism evidence="3 4">
    <name type="scientific">Elysia marginata</name>
    <dbReference type="NCBI Taxonomy" id="1093978"/>
    <lineage>
        <taxon>Eukaryota</taxon>
        <taxon>Metazoa</taxon>
        <taxon>Spiralia</taxon>
        <taxon>Lophotrochozoa</taxon>
        <taxon>Mollusca</taxon>
        <taxon>Gastropoda</taxon>
        <taxon>Heterobranchia</taxon>
        <taxon>Euthyneura</taxon>
        <taxon>Panpulmonata</taxon>
        <taxon>Sacoglossa</taxon>
        <taxon>Placobranchoidea</taxon>
        <taxon>Plakobranchidae</taxon>
        <taxon>Elysia</taxon>
    </lineage>
</organism>